<evidence type="ECO:0000256" key="3">
    <source>
        <dbReference type="ARBA" id="ARBA00022729"/>
    </source>
</evidence>
<dbReference type="GO" id="GO:0055085">
    <property type="term" value="P:transmembrane transport"/>
    <property type="evidence" value="ECO:0007669"/>
    <property type="project" value="InterPro"/>
</dbReference>
<dbReference type="Proteomes" id="UP000188184">
    <property type="component" value="Chromosome"/>
</dbReference>
<accession>A0A1Q2L2P3</accession>
<feature type="coiled-coil region" evidence="4">
    <location>
        <begin position="283"/>
        <end position="315"/>
    </location>
</feature>
<dbReference type="PIRSF" id="PIRSF006470">
    <property type="entry name" value="DctB"/>
    <property type="match status" value="1"/>
</dbReference>
<name>A0A1Q2L2P3_9BACL</name>
<keyword evidence="4" id="KW-0175">Coiled coil</keyword>
<dbReference type="PROSITE" id="PS51257">
    <property type="entry name" value="PROKAR_LIPOPROTEIN"/>
    <property type="match status" value="1"/>
</dbReference>
<sequence length="353" mass="39077">MELFNQKNEFKKFNVTAIGMSAVLLLAACGEPEAEADVAAGETGGACTEEYNLKMSVTVSDSSTWYEAAEKLSTDIAEATDDRITIDIFANEQLSGGDSGKAVEGLAKGTIDLTFNSTIIYSILDERFGVASAPFLFNDLEEVDAVFNGEGGEMFEEILAEKGIHSLGFGQNGFRQLTNSVRPVQSPEDIEGLKIRIPGIAMYTDLYQELGTNPQTMTFSEVFTSLQQGTIDGQENPIDVIHSAKLQEVQDYITMWNYSYDPLVLGMNQDLYESMCEEDQQLFDELGAEAAQFQLEQARLKEEEQIAELEAAGLEFYTPTEEELAQFQEVAQPIYDQYESVWGTELLNAFQGE</sequence>
<comment type="similarity">
    <text evidence="1">Belongs to the bacterial solute-binding protein 7 family.</text>
</comment>
<dbReference type="PANTHER" id="PTHR33376:SF7">
    <property type="entry name" value="C4-DICARBOXYLATE-BINDING PROTEIN DCTB"/>
    <property type="match status" value="1"/>
</dbReference>
<keyword evidence="2" id="KW-0813">Transport</keyword>
<dbReference type="GO" id="GO:0030288">
    <property type="term" value="C:outer membrane-bounded periplasmic space"/>
    <property type="evidence" value="ECO:0007669"/>
    <property type="project" value="InterPro"/>
</dbReference>
<dbReference type="AlphaFoldDB" id="A0A1Q2L2P3"/>
<evidence type="ECO:0000256" key="2">
    <source>
        <dbReference type="ARBA" id="ARBA00022448"/>
    </source>
</evidence>
<dbReference type="InterPro" id="IPR004682">
    <property type="entry name" value="TRAP_DctP"/>
</dbReference>
<dbReference type="Gene3D" id="3.40.190.170">
    <property type="entry name" value="Bacterial extracellular solute-binding protein, family 7"/>
    <property type="match status" value="1"/>
</dbReference>
<dbReference type="CDD" id="cd13678">
    <property type="entry name" value="PBP2_TRAP_DctP10"/>
    <property type="match status" value="1"/>
</dbReference>
<evidence type="ECO:0000313" key="5">
    <source>
        <dbReference type="EMBL" id="AQQ54699.1"/>
    </source>
</evidence>
<proteinExistence type="inferred from homology"/>
<organism evidence="5 6">
    <name type="scientific">Planococcus lenghuensis</name>
    <dbReference type="NCBI Taxonomy" id="2213202"/>
    <lineage>
        <taxon>Bacteria</taxon>
        <taxon>Bacillati</taxon>
        <taxon>Bacillota</taxon>
        <taxon>Bacilli</taxon>
        <taxon>Bacillales</taxon>
        <taxon>Caryophanaceae</taxon>
        <taxon>Planococcus</taxon>
    </lineage>
</organism>
<dbReference type="NCBIfam" id="NF037995">
    <property type="entry name" value="TRAP_S1"/>
    <property type="match status" value="1"/>
</dbReference>
<dbReference type="NCBIfam" id="TIGR00787">
    <property type="entry name" value="dctP"/>
    <property type="match status" value="1"/>
</dbReference>
<keyword evidence="3" id="KW-0732">Signal</keyword>
<dbReference type="Pfam" id="PF03480">
    <property type="entry name" value="DctP"/>
    <property type="match status" value="1"/>
</dbReference>
<evidence type="ECO:0000256" key="1">
    <source>
        <dbReference type="ARBA" id="ARBA00009023"/>
    </source>
</evidence>
<dbReference type="EMBL" id="CP019640">
    <property type="protein sequence ID" value="AQQ54699.1"/>
    <property type="molecule type" value="Genomic_DNA"/>
</dbReference>
<dbReference type="InterPro" id="IPR038404">
    <property type="entry name" value="TRAP_DctP_sf"/>
</dbReference>
<dbReference type="PANTHER" id="PTHR33376">
    <property type="match status" value="1"/>
</dbReference>
<dbReference type="InterPro" id="IPR018389">
    <property type="entry name" value="DctP_fam"/>
</dbReference>
<keyword evidence="6" id="KW-1185">Reference proteome</keyword>
<reference evidence="5 6" key="1">
    <citation type="submission" date="2017-02" db="EMBL/GenBank/DDBJ databases">
        <title>The complete genomic sequence of a novel cold adapted crude oil-degrading bacterium Planococcus qaidamina Y42.</title>
        <authorList>
            <person name="Yang R."/>
        </authorList>
    </citation>
    <scope>NUCLEOTIDE SEQUENCE [LARGE SCALE GENOMIC DNA]</scope>
    <source>
        <strain evidence="5 6">Y42</strain>
    </source>
</reference>
<protein>
    <submittedName>
        <fullName evidence="5">C4-dicarboxylate ABC transporter substrate-binding protein</fullName>
    </submittedName>
</protein>
<evidence type="ECO:0000313" key="6">
    <source>
        <dbReference type="Proteomes" id="UP000188184"/>
    </source>
</evidence>
<dbReference type="KEGG" id="pmar:B0X71_17380"/>
<evidence type="ECO:0000256" key="4">
    <source>
        <dbReference type="SAM" id="Coils"/>
    </source>
</evidence>
<gene>
    <name evidence="5" type="ORF">B0X71_17380</name>
</gene>
<dbReference type="OrthoDB" id="2087at2"/>